<dbReference type="RefSeq" id="WP_343885488.1">
    <property type="nucleotide sequence ID" value="NZ_BAAAKI010000006.1"/>
</dbReference>
<dbReference type="InterPro" id="IPR029062">
    <property type="entry name" value="Class_I_gatase-like"/>
</dbReference>
<dbReference type="InterPro" id="IPR047045">
    <property type="entry name" value="CobQ_N"/>
</dbReference>
<dbReference type="Pfam" id="PF07685">
    <property type="entry name" value="GATase_3"/>
    <property type="match status" value="1"/>
</dbReference>
<evidence type="ECO:0000256" key="1">
    <source>
        <dbReference type="ARBA" id="ARBA00004953"/>
    </source>
</evidence>
<evidence type="ECO:0000259" key="5">
    <source>
        <dbReference type="Pfam" id="PF01656"/>
    </source>
</evidence>
<keyword evidence="8" id="KW-1185">Reference proteome</keyword>
<sequence>MAGILIAGTSSDAGKSLVVTGLCRVLARRGIDVAPFKAQNMSNNSMVVADGEIGRAQFLQATAAGLEPSTAMNPVLIKPGTDRRAFVVVRGRPGGVLEAGQYATGRAHLAEAAFTAYEELSAAHDVIVCEGAGSPAEINLRSGDYVNMGLARKFGLPVLLVGDIDRGGVLASIHGTWALLDDADRALLKGYVINKFRGDPEVLEPGLADLSRRNGLRSYGVLNWLQGVWLDSEDALAIGGWSAVGATANPLRVAVVRLPRVSNATDVDALAAEPGVRVEVTADASVCAQADLVVVPGTRSTAADLAWLRERGIADVLAERHRCGRPVLGICGGYQMLGREVADEVEGEVGTVEGLGLLPTRTDFGVEKVLARPRGTWRAETTSGYEIHHGIVTIEGDADEAFLDGVRSGATWGTIWHGTLEHDGFRRAWLTEVARQAGHPWTPTVGAPGYASLRETMINTLADAMEEQVDVDGLLELARSSEPPTAATPTTATPITVTPITATPITATKEN</sequence>
<feature type="domain" description="CobB/CobQ-like glutamine amidotransferase" evidence="6">
    <location>
        <begin position="252"/>
        <end position="423"/>
    </location>
</feature>
<dbReference type="SUPFAM" id="SSF52317">
    <property type="entry name" value="Class I glutamine amidotransferase-like"/>
    <property type="match status" value="1"/>
</dbReference>
<evidence type="ECO:0000313" key="7">
    <source>
        <dbReference type="EMBL" id="MFC6395496.1"/>
    </source>
</evidence>
<evidence type="ECO:0000256" key="3">
    <source>
        <dbReference type="ARBA" id="ARBA00022962"/>
    </source>
</evidence>
<dbReference type="InterPro" id="IPR002586">
    <property type="entry name" value="CobQ/CobB/MinD/ParA_Nub-bd_dom"/>
</dbReference>
<dbReference type="PROSITE" id="PS51274">
    <property type="entry name" value="GATASE_COBBQ"/>
    <property type="match status" value="1"/>
</dbReference>
<feature type="domain" description="CobQ/CobB/MinD/ParA nucleotide binding" evidence="5">
    <location>
        <begin position="4"/>
        <end position="228"/>
    </location>
</feature>
<dbReference type="CDD" id="cd01750">
    <property type="entry name" value="GATase1_CobQ"/>
    <property type="match status" value="1"/>
</dbReference>
<dbReference type="CDD" id="cd05389">
    <property type="entry name" value="CobQ_N"/>
    <property type="match status" value="1"/>
</dbReference>
<proteinExistence type="inferred from homology"/>
<dbReference type="Gene3D" id="3.40.50.880">
    <property type="match status" value="1"/>
</dbReference>
<dbReference type="SUPFAM" id="SSF52540">
    <property type="entry name" value="P-loop containing nucleoside triphosphate hydrolases"/>
    <property type="match status" value="1"/>
</dbReference>
<dbReference type="InterPro" id="IPR004459">
    <property type="entry name" value="CobQ_synth"/>
</dbReference>
<dbReference type="Proteomes" id="UP001596266">
    <property type="component" value="Unassembled WGS sequence"/>
</dbReference>
<evidence type="ECO:0000256" key="4">
    <source>
        <dbReference type="HAMAP-Rule" id="MF_00028"/>
    </source>
</evidence>
<keyword evidence="2 4" id="KW-0169">Cobalamin biosynthesis</keyword>
<dbReference type="NCBIfam" id="TIGR00313">
    <property type="entry name" value="cobQ"/>
    <property type="match status" value="1"/>
</dbReference>
<gene>
    <name evidence="4" type="primary">cobQ</name>
    <name evidence="7" type="ORF">ACFP57_00595</name>
</gene>
<organism evidence="7 8">
    <name type="scientific">Luteococcus sanguinis</name>
    <dbReference type="NCBI Taxonomy" id="174038"/>
    <lineage>
        <taxon>Bacteria</taxon>
        <taxon>Bacillati</taxon>
        <taxon>Actinomycetota</taxon>
        <taxon>Actinomycetes</taxon>
        <taxon>Propionibacteriales</taxon>
        <taxon>Propionibacteriaceae</taxon>
        <taxon>Luteococcus</taxon>
    </lineage>
</organism>
<feature type="active site" evidence="4">
    <location>
        <position position="417"/>
    </location>
</feature>
<protein>
    <recommendedName>
        <fullName evidence="4">Cobyric acid synthase</fullName>
    </recommendedName>
</protein>
<evidence type="ECO:0000256" key="2">
    <source>
        <dbReference type="ARBA" id="ARBA00022573"/>
    </source>
</evidence>
<reference evidence="8" key="1">
    <citation type="journal article" date="2019" name="Int. J. Syst. Evol. Microbiol.">
        <title>The Global Catalogue of Microorganisms (GCM) 10K type strain sequencing project: providing services to taxonomists for standard genome sequencing and annotation.</title>
        <authorList>
            <consortium name="The Broad Institute Genomics Platform"/>
            <consortium name="The Broad Institute Genome Sequencing Center for Infectious Disease"/>
            <person name="Wu L."/>
            <person name="Ma J."/>
        </authorList>
    </citation>
    <scope>NUCLEOTIDE SEQUENCE [LARGE SCALE GENOMIC DNA]</scope>
    <source>
        <strain evidence="8">CGMCC 1.15277</strain>
    </source>
</reference>
<dbReference type="NCBIfam" id="NF001989">
    <property type="entry name" value="PRK00784.1"/>
    <property type="match status" value="1"/>
</dbReference>
<comment type="function">
    <text evidence="4">Catalyzes amidations at positions B, D, E, and G on adenosylcobyrinic A,C-diamide. NH(2) groups are provided by glutamine, and one molecule of ATP is hydrogenolyzed for each amidation.</text>
</comment>
<name>A0ABW1WXD2_9ACTN</name>
<dbReference type="Pfam" id="PF01656">
    <property type="entry name" value="CbiA"/>
    <property type="match status" value="1"/>
</dbReference>
<dbReference type="InterPro" id="IPR027417">
    <property type="entry name" value="P-loop_NTPase"/>
</dbReference>
<evidence type="ECO:0000259" key="6">
    <source>
        <dbReference type="Pfam" id="PF07685"/>
    </source>
</evidence>
<comment type="caution">
    <text evidence="7">The sequence shown here is derived from an EMBL/GenBank/DDBJ whole genome shotgun (WGS) entry which is preliminary data.</text>
</comment>
<keyword evidence="3 4" id="KW-0315">Glutamine amidotransferase</keyword>
<dbReference type="PROSITE" id="PS51273">
    <property type="entry name" value="GATASE_TYPE_1"/>
    <property type="match status" value="1"/>
</dbReference>
<dbReference type="Gene3D" id="3.40.50.300">
    <property type="entry name" value="P-loop containing nucleotide triphosphate hydrolases"/>
    <property type="match status" value="1"/>
</dbReference>
<dbReference type="HAMAP" id="MF_00028">
    <property type="entry name" value="CobQ"/>
    <property type="match status" value="1"/>
</dbReference>
<feature type="active site" description="Nucleophile" evidence="4">
    <location>
        <position position="331"/>
    </location>
</feature>
<comment type="pathway">
    <text evidence="1 4">Cofactor biosynthesis; adenosylcobalamin biosynthesis.</text>
</comment>
<dbReference type="PANTHER" id="PTHR21343">
    <property type="entry name" value="DETHIOBIOTIN SYNTHETASE"/>
    <property type="match status" value="1"/>
</dbReference>
<evidence type="ECO:0000313" key="8">
    <source>
        <dbReference type="Proteomes" id="UP001596266"/>
    </source>
</evidence>
<accession>A0ABW1WXD2</accession>
<dbReference type="PANTHER" id="PTHR21343:SF1">
    <property type="entry name" value="COBYRIC ACID SYNTHASE"/>
    <property type="match status" value="1"/>
</dbReference>
<dbReference type="EMBL" id="JBHSUA010000003">
    <property type="protein sequence ID" value="MFC6395496.1"/>
    <property type="molecule type" value="Genomic_DNA"/>
</dbReference>
<dbReference type="InterPro" id="IPR011698">
    <property type="entry name" value="GATase_3"/>
</dbReference>
<comment type="similarity">
    <text evidence="4">Belongs to the CobB/CobQ family. CobQ subfamily.</text>
</comment>
<dbReference type="InterPro" id="IPR033949">
    <property type="entry name" value="CobQ_GATase1"/>
</dbReference>